<proteinExistence type="predicted"/>
<evidence type="ECO:0000313" key="1">
    <source>
        <dbReference type="EMBL" id="QOY87863.1"/>
    </source>
</evidence>
<keyword evidence="2" id="KW-1185">Reference proteome</keyword>
<name>A0A7S7SKL8_PALFE</name>
<dbReference type="EMBL" id="CP063849">
    <property type="protein sequence ID" value="QOY87863.1"/>
    <property type="molecule type" value="Genomic_DNA"/>
</dbReference>
<reference evidence="1 2" key="1">
    <citation type="submission" date="2020-10" db="EMBL/GenBank/DDBJ databases">
        <title>Complete genome sequence of Paludibaculum fermentans P105T, a facultatively anaerobic acidobacterium capable of dissimilatory Fe(III) reduction.</title>
        <authorList>
            <person name="Dedysh S.N."/>
            <person name="Beletsky A.V."/>
            <person name="Kulichevskaya I.S."/>
            <person name="Mardanov A.V."/>
            <person name="Ravin N.V."/>
        </authorList>
    </citation>
    <scope>NUCLEOTIDE SEQUENCE [LARGE SCALE GENOMIC DNA]</scope>
    <source>
        <strain evidence="1 2">P105</strain>
    </source>
</reference>
<organism evidence="1 2">
    <name type="scientific">Paludibaculum fermentans</name>
    <dbReference type="NCBI Taxonomy" id="1473598"/>
    <lineage>
        <taxon>Bacteria</taxon>
        <taxon>Pseudomonadati</taxon>
        <taxon>Acidobacteriota</taxon>
        <taxon>Terriglobia</taxon>
        <taxon>Bryobacterales</taxon>
        <taxon>Bryobacteraceae</taxon>
        <taxon>Paludibaculum</taxon>
    </lineage>
</organism>
<dbReference type="KEGG" id="pfer:IRI77_34860"/>
<evidence type="ECO:0000313" key="2">
    <source>
        <dbReference type="Proteomes" id="UP000593892"/>
    </source>
</evidence>
<dbReference type="AlphaFoldDB" id="A0A7S7SKL8"/>
<sequence length="162" mass="18093">MLESTKISEAEFFLGKLVEARDRETEYRHYCSAFLNAARSILQYAHKECQTNTGGQAWYDAEVNDPVIGFFKTERDLNIHTRPVTTTHQKAVVMSPPGTLKFKPGTSDVEHFTPPGEMGAQSTLFISFNDWTGKEDATELCRQYLSKLKALVAKGQAAGKLS</sequence>
<dbReference type="Proteomes" id="UP000593892">
    <property type="component" value="Chromosome"/>
</dbReference>
<dbReference type="RefSeq" id="WP_194449530.1">
    <property type="nucleotide sequence ID" value="NZ_CP063849.1"/>
</dbReference>
<accession>A0A7S7SKL8</accession>
<gene>
    <name evidence="1" type="ORF">IRI77_34860</name>
</gene>
<protein>
    <submittedName>
        <fullName evidence="1">Uncharacterized protein</fullName>
    </submittedName>
</protein>